<dbReference type="PANTHER" id="PTHR35457">
    <property type="entry name" value="HEME A SYNTHASE"/>
    <property type="match status" value="1"/>
</dbReference>
<protein>
    <submittedName>
        <fullName evidence="13">Heme A synthase, cytochrome oxidase biogenesis protein Cox15-CtaA</fullName>
    </submittedName>
</protein>
<evidence type="ECO:0000256" key="5">
    <source>
        <dbReference type="ARBA" id="ARBA00022989"/>
    </source>
</evidence>
<organism evidence="13">
    <name type="scientific">uncultured Solirubrobacteraceae bacterium</name>
    <dbReference type="NCBI Taxonomy" id="1162706"/>
    <lineage>
        <taxon>Bacteria</taxon>
        <taxon>Bacillati</taxon>
        <taxon>Actinomycetota</taxon>
        <taxon>Thermoleophilia</taxon>
        <taxon>Solirubrobacterales</taxon>
        <taxon>Solirubrobacteraceae</taxon>
        <taxon>environmental samples</taxon>
    </lineage>
</organism>
<keyword evidence="6" id="KW-0560">Oxidoreductase</keyword>
<dbReference type="InterPro" id="IPR050450">
    <property type="entry name" value="COX15/CtaA_HemeA_synthase"/>
</dbReference>
<feature type="transmembrane region" description="Helical" evidence="12">
    <location>
        <begin position="223"/>
        <end position="240"/>
    </location>
</feature>
<sequence>MLERLNITPARYALIARTALVAFTLIVVTGVAVRVTGSGLGCPTWPKCTETSLYTELNTHGVIEFGNRMLTGFVTLAALLALLGAYRRRPYRRDLMRLAVLLPLGVVAQIVLGGFTVLYDLAPGFVMSHFMLSMLILVACVMLDWRARHEPEELAARRDGGSGDRLLTWGIRALIPLGALAILAGTAATAAGPHTGGTGTKDIVPRLDFKGAETLNFVIEQHARIATLLGIVAVALWILARRRGLARAARKPLTWLCVLLGLQGVIGGVQYQLELPAEIVWLHASLAATTWLAIVWVVVAAGELQARPARAPGTAGEAAPAS</sequence>
<keyword evidence="4" id="KW-0479">Metal-binding</keyword>
<keyword evidence="5 12" id="KW-1133">Transmembrane helix</keyword>
<evidence type="ECO:0000313" key="13">
    <source>
        <dbReference type="EMBL" id="CAA9530561.1"/>
    </source>
</evidence>
<evidence type="ECO:0000256" key="1">
    <source>
        <dbReference type="ARBA" id="ARBA00004141"/>
    </source>
</evidence>
<keyword evidence="3 12" id="KW-0812">Transmembrane</keyword>
<feature type="transmembrane region" description="Helical" evidence="12">
    <location>
        <begin position="252"/>
        <end position="273"/>
    </location>
</feature>
<gene>
    <name evidence="13" type="ORF">AVDCRST_MAG67-4116</name>
</gene>
<dbReference type="InterPro" id="IPR003780">
    <property type="entry name" value="COX15/CtaA_fam"/>
</dbReference>
<name>A0A6J4TSS2_9ACTN</name>
<evidence type="ECO:0000256" key="4">
    <source>
        <dbReference type="ARBA" id="ARBA00022723"/>
    </source>
</evidence>
<evidence type="ECO:0000256" key="11">
    <source>
        <dbReference type="ARBA" id="ARBA00023444"/>
    </source>
</evidence>
<evidence type="ECO:0000256" key="3">
    <source>
        <dbReference type="ARBA" id="ARBA00022692"/>
    </source>
</evidence>
<feature type="transmembrane region" description="Helical" evidence="12">
    <location>
        <begin position="279"/>
        <end position="301"/>
    </location>
</feature>
<keyword evidence="8" id="KW-0350">Heme biosynthesis</keyword>
<dbReference type="GO" id="GO:0006784">
    <property type="term" value="P:heme A biosynthetic process"/>
    <property type="evidence" value="ECO:0007669"/>
    <property type="project" value="InterPro"/>
</dbReference>
<keyword evidence="7" id="KW-0408">Iron</keyword>
<evidence type="ECO:0000256" key="9">
    <source>
        <dbReference type="ARBA" id="ARBA00023136"/>
    </source>
</evidence>
<reference evidence="13" key="1">
    <citation type="submission" date="2020-02" db="EMBL/GenBank/DDBJ databases">
        <authorList>
            <person name="Meier V. D."/>
        </authorList>
    </citation>
    <scope>NUCLEOTIDE SEQUENCE</scope>
    <source>
        <strain evidence="13">AVDCRST_MAG67</strain>
    </source>
</reference>
<accession>A0A6J4TSS2</accession>
<dbReference type="PANTHER" id="PTHR35457:SF1">
    <property type="entry name" value="HEME A SYNTHASE"/>
    <property type="match status" value="1"/>
</dbReference>
<feature type="transmembrane region" description="Helical" evidence="12">
    <location>
        <begin position="12"/>
        <end position="33"/>
    </location>
</feature>
<keyword evidence="2" id="KW-1003">Cell membrane</keyword>
<evidence type="ECO:0000256" key="6">
    <source>
        <dbReference type="ARBA" id="ARBA00023002"/>
    </source>
</evidence>
<keyword evidence="10" id="KW-1015">Disulfide bond</keyword>
<evidence type="ECO:0000256" key="8">
    <source>
        <dbReference type="ARBA" id="ARBA00023133"/>
    </source>
</evidence>
<comment type="subcellular location">
    <subcellularLocation>
        <location evidence="1">Membrane</location>
        <topology evidence="1">Multi-pass membrane protein</topology>
    </subcellularLocation>
</comment>
<feature type="transmembrane region" description="Helical" evidence="12">
    <location>
        <begin position="69"/>
        <end position="86"/>
    </location>
</feature>
<comment type="pathway">
    <text evidence="11">Porphyrin-containing compound metabolism.</text>
</comment>
<feature type="transmembrane region" description="Helical" evidence="12">
    <location>
        <begin position="125"/>
        <end position="145"/>
    </location>
</feature>
<dbReference type="GO" id="GO:0046872">
    <property type="term" value="F:metal ion binding"/>
    <property type="evidence" value="ECO:0007669"/>
    <property type="project" value="UniProtKB-KW"/>
</dbReference>
<proteinExistence type="predicted"/>
<evidence type="ECO:0000256" key="7">
    <source>
        <dbReference type="ARBA" id="ARBA00023004"/>
    </source>
</evidence>
<evidence type="ECO:0000256" key="2">
    <source>
        <dbReference type="ARBA" id="ARBA00022475"/>
    </source>
</evidence>
<evidence type="ECO:0000256" key="12">
    <source>
        <dbReference type="SAM" id="Phobius"/>
    </source>
</evidence>
<feature type="transmembrane region" description="Helical" evidence="12">
    <location>
        <begin position="166"/>
        <end position="191"/>
    </location>
</feature>
<dbReference type="GO" id="GO:0016020">
    <property type="term" value="C:membrane"/>
    <property type="evidence" value="ECO:0007669"/>
    <property type="project" value="UniProtKB-SubCell"/>
</dbReference>
<evidence type="ECO:0000256" key="10">
    <source>
        <dbReference type="ARBA" id="ARBA00023157"/>
    </source>
</evidence>
<dbReference type="Pfam" id="PF02628">
    <property type="entry name" value="COX15-CtaA"/>
    <property type="match status" value="1"/>
</dbReference>
<dbReference type="EMBL" id="CADCVQ010000167">
    <property type="protein sequence ID" value="CAA9530561.1"/>
    <property type="molecule type" value="Genomic_DNA"/>
</dbReference>
<keyword evidence="9 12" id="KW-0472">Membrane</keyword>
<feature type="transmembrane region" description="Helical" evidence="12">
    <location>
        <begin position="98"/>
        <end position="119"/>
    </location>
</feature>
<dbReference type="GO" id="GO:0016491">
    <property type="term" value="F:oxidoreductase activity"/>
    <property type="evidence" value="ECO:0007669"/>
    <property type="project" value="UniProtKB-KW"/>
</dbReference>
<dbReference type="AlphaFoldDB" id="A0A6J4TSS2"/>